<dbReference type="AlphaFoldDB" id="A0A5D6UXM4"/>
<keyword evidence="2" id="KW-1185">Reference proteome</keyword>
<reference evidence="1 2" key="1">
    <citation type="submission" date="2019-08" db="EMBL/GenBank/DDBJ databases">
        <authorList>
            <person name="Seo M.-J."/>
        </authorList>
    </citation>
    <scope>NUCLEOTIDE SEQUENCE [LARGE SCALE GENOMIC DNA]</scope>
    <source>
        <strain evidence="1 2">KIGAM108</strain>
    </source>
</reference>
<evidence type="ECO:0000313" key="1">
    <source>
        <dbReference type="EMBL" id="TYZ07648.1"/>
    </source>
</evidence>
<proteinExistence type="predicted"/>
<gene>
    <name evidence="1" type="ORF">FY528_14920</name>
</gene>
<dbReference type="Proteomes" id="UP000322791">
    <property type="component" value="Unassembled WGS sequence"/>
</dbReference>
<evidence type="ECO:0000313" key="2">
    <source>
        <dbReference type="Proteomes" id="UP000322791"/>
    </source>
</evidence>
<name>A0A5D6UXM4_9BACT</name>
<accession>A0A5D6UXM4</accession>
<dbReference type="RefSeq" id="WP_149071831.1">
    <property type="nucleotide sequence ID" value="NZ_VTHL01000016.1"/>
</dbReference>
<comment type="caution">
    <text evidence="1">The sequence shown here is derived from an EMBL/GenBank/DDBJ whole genome shotgun (WGS) entry which is preliminary data.</text>
</comment>
<dbReference type="EMBL" id="VTHL01000016">
    <property type="protein sequence ID" value="TYZ07648.1"/>
    <property type="molecule type" value="Genomic_DNA"/>
</dbReference>
<sequence length="126" mass="14438">MTRFLAYFLCFLLLLQTFNRELLVVNYQLQKDQITRLFCVNKDKPRMRCNGRCHLAKQLRKASDTERKGPQAGVAKLKYEVLPPLARFLPSPLPTYPRPVLFAPLPANGYALALVQAIFHPPTLRA</sequence>
<organism evidence="1 2">
    <name type="scientific">Hymenobacter lutimineralis</name>
    <dbReference type="NCBI Taxonomy" id="2606448"/>
    <lineage>
        <taxon>Bacteria</taxon>
        <taxon>Pseudomonadati</taxon>
        <taxon>Bacteroidota</taxon>
        <taxon>Cytophagia</taxon>
        <taxon>Cytophagales</taxon>
        <taxon>Hymenobacteraceae</taxon>
        <taxon>Hymenobacter</taxon>
    </lineage>
</organism>
<protein>
    <submittedName>
        <fullName evidence="1">Uncharacterized protein</fullName>
    </submittedName>
</protein>